<keyword evidence="2 8" id="KW-1003">Cell membrane</keyword>
<dbReference type="InterPro" id="IPR003010">
    <property type="entry name" value="C-N_Hydrolase"/>
</dbReference>
<dbReference type="OrthoDB" id="9804277at2"/>
<gene>
    <name evidence="8 10" type="primary">lnt</name>
    <name evidence="10" type="ORF">FL583_00115</name>
</gene>
<evidence type="ECO:0000313" key="11">
    <source>
        <dbReference type="Proteomes" id="UP000317982"/>
    </source>
</evidence>
<evidence type="ECO:0000256" key="5">
    <source>
        <dbReference type="ARBA" id="ARBA00022989"/>
    </source>
</evidence>
<feature type="transmembrane region" description="Helical" evidence="8">
    <location>
        <begin position="66"/>
        <end position="86"/>
    </location>
</feature>
<keyword evidence="4 8" id="KW-0812">Transmembrane</keyword>
<feature type="transmembrane region" description="Helical" evidence="8">
    <location>
        <begin position="208"/>
        <end position="229"/>
    </location>
</feature>
<feature type="transmembrane region" description="Helical" evidence="8">
    <location>
        <begin position="125"/>
        <end position="145"/>
    </location>
</feature>
<comment type="similarity">
    <text evidence="8">Belongs to the CN hydrolase family. Apolipoprotein N-acyltransferase subfamily.</text>
</comment>
<accession>A0A545B0N2</accession>
<evidence type="ECO:0000259" key="9">
    <source>
        <dbReference type="PROSITE" id="PS50263"/>
    </source>
</evidence>
<dbReference type="InterPro" id="IPR036526">
    <property type="entry name" value="C-N_Hydrolase_sf"/>
</dbReference>
<dbReference type="AlphaFoldDB" id="A0A545B0N2"/>
<keyword evidence="6 8" id="KW-0472">Membrane</keyword>
<name>A0A545B0N2_9ACTN</name>
<dbReference type="SUPFAM" id="SSF56317">
    <property type="entry name" value="Carbon-nitrogen hydrolase"/>
    <property type="match status" value="1"/>
</dbReference>
<dbReference type="GO" id="GO:0005886">
    <property type="term" value="C:plasma membrane"/>
    <property type="evidence" value="ECO:0007669"/>
    <property type="project" value="UniProtKB-SubCell"/>
</dbReference>
<evidence type="ECO:0000256" key="4">
    <source>
        <dbReference type="ARBA" id="ARBA00022692"/>
    </source>
</evidence>
<dbReference type="UniPathway" id="UPA00666"/>
<dbReference type="GO" id="GO:0016410">
    <property type="term" value="F:N-acyltransferase activity"/>
    <property type="evidence" value="ECO:0007669"/>
    <property type="project" value="UniProtKB-UniRule"/>
</dbReference>
<comment type="pathway">
    <text evidence="8">Protein modification; lipoprotein biosynthesis (N-acyl transfer).</text>
</comment>
<dbReference type="PROSITE" id="PS50263">
    <property type="entry name" value="CN_HYDROLASE"/>
    <property type="match status" value="1"/>
</dbReference>
<evidence type="ECO:0000256" key="2">
    <source>
        <dbReference type="ARBA" id="ARBA00022475"/>
    </source>
</evidence>
<proteinExistence type="inferred from homology"/>
<dbReference type="Proteomes" id="UP000317982">
    <property type="component" value="Unassembled WGS sequence"/>
</dbReference>
<comment type="catalytic activity">
    <reaction evidence="8">
        <text>N-terminal S-1,2-diacyl-sn-glyceryl-L-cysteinyl-[lipoprotein] + a glycerophospholipid = N-acyl-S-1,2-diacyl-sn-glyceryl-L-cysteinyl-[lipoprotein] + a 2-acyl-sn-glycero-3-phospholipid + H(+)</text>
        <dbReference type="Rhea" id="RHEA:48228"/>
        <dbReference type="Rhea" id="RHEA-COMP:14681"/>
        <dbReference type="Rhea" id="RHEA-COMP:14684"/>
        <dbReference type="ChEBI" id="CHEBI:15378"/>
        <dbReference type="ChEBI" id="CHEBI:136912"/>
        <dbReference type="ChEBI" id="CHEBI:140656"/>
        <dbReference type="ChEBI" id="CHEBI:140657"/>
        <dbReference type="ChEBI" id="CHEBI:140660"/>
        <dbReference type="EC" id="2.3.1.269"/>
    </reaction>
</comment>
<feature type="transmembrane region" description="Helical" evidence="8">
    <location>
        <begin position="165"/>
        <end position="187"/>
    </location>
</feature>
<comment type="caution">
    <text evidence="8">Lacks conserved residue(s) required for the propagation of feature annotation.</text>
</comment>
<comment type="function">
    <text evidence="8">Catalyzes the phospholipid dependent N-acylation of the N-terminal cysteine of apolipoprotein, the last step in lipoprotein maturation.</text>
</comment>
<keyword evidence="11" id="KW-1185">Reference proteome</keyword>
<comment type="caution">
    <text evidence="10">The sequence shown here is derived from an EMBL/GenBank/DDBJ whole genome shotgun (WGS) entry which is preliminary data.</text>
</comment>
<dbReference type="InterPro" id="IPR004563">
    <property type="entry name" value="Apolipo_AcylTrfase"/>
</dbReference>
<keyword evidence="3 8" id="KW-0808">Transferase</keyword>
<dbReference type="Pfam" id="PF20154">
    <property type="entry name" value="LNT_N"/>
    <property type="match status" value="1"/>
</dbReference>
<keyword evidence="5 8" id="KW-1133">Transmembrane helix</keyword>
<dbReference type="Gene3D" id="3.60.110.10">
    <property type="entry name" value="Carbon-nitrogen hydrolase"/>
    <property type="match status" value="1"/>
</dbReference>
<sequence>MRQGRRWKSRPPGEPPLPGWIAALLAVASGALLVPAFPPYDQWWLAPISVALLAAAAHRQRARRGAWLGLLHGAVFFGILLQWVGIYVGAPFAYLLAGVEAVYLAGFGALLAASSRVIDRWRWTWPLVVGAAWVTQEAVRSRWPFGGFPWGRLAFAETDGPLLKLAVLGGAPLVTFATAAVGGLLAAAAWRRWPRAGAAGPAAAAGPVAVRSVAWLAAAGLVLLAAWFVPSPTASGRTITVAVIQGNVPRLGLEFNAQRRAVLDNHVSRTFALAQDVAAGRRPQPDIVIWPENASDIDPLLNDDAYSEISEAVAAIKAPILVGAVLQGPGDYLTNAGLVWEAGKGPTDRYAKRHPVPFGEYVPLRSIARKVTTKVDLIRRDFKAGTEIGTVGMPTTDAGTVRVGDVICFEVAYDGLVTDTVNAGAQILAVQTNNATFGKSGESPQQVAMARLRAVEHGMWAVVASTSGISATIGPDGTIHDHAGMFEAGTLIRSLALSDDRTLATALGRWPEAVFCALSGAALAAAGIVRRRTTREG</sequence>
<dbReference type="NCBIfam" id="TIGR00546">
    <property type="entry name" value="lnt"/>
    <property type="match status" value="1"/>
</dbReference>
<dbReference type="HAMAP" id="MF_01148">
    <property type="entry name" value="Lnt"/>
    <property type="match status" value="1"/>
</dbReference>
<keyword evidence="7 8" id="KW-0012">Acyltransferase</keyword>
<evidence type="ECO:0000256" key="1">
    <source>
        <dbReference type="ARBA" id="ARBA00004651"/>
    </source>
</evidence>
<evidence type="ECO:0000313" key="10">
    <source>
        <dbReference type="EMBL" id="TQS47114.1"/>
    </source>
</evidence>
<feature type="domain" description="CN hydrolase" evidence="9">
    <location>
        <begin position="239"/>
        <end position="497"/>
    </location>
</feature>
<feature type="transmembrane region" description="Helical" evidence="8">
    <location>
        <begin position="92"/>
        <end position="113"/>
    </location>
</feature>
<evidence type="ECO:0000256" key="7">
    <source>
        <dbReference type="ARBA" id="ARBA00023315"/>
    </source>
</evidence>
<dbReference type="Pfam" id="PF00795">
    <property type="entry name" value="CN_hydrolase"/>
    <property type="match status" value="1"/>
</dbReference>
<keyword evidence="10" id="KW-0449">Lipoprotein</keyword>
<dbReference type="InterPro" id="IPR045378">
    <property type="entry name" value="LNT_N"/>
</dbReference>
<dbReference type="FunCoup" id="A0A545B0N2">
    <property type="interactions" value="13"/>
</dbReference>
<dbReference type="PANTHER" id="PTHR38686:SF1">
    <property type="entry name" value="APOLIPOPROTEIN N-ACYLTRANSFERASE"/>
    <property type="match status" value="1"/>
</dbReference>
<organism evidence="10 11">
    <name type="scientific">Cryptosporangium phraense</name>
    <dbReference type="NCBI Taxonomy" id="2593070"/>
    <lineage>
        <taxon>Bacteria</taxon>
        <taxon>Bacillati</taxon>
        <taxon>Actinomycetota</taxon>
        <taxon>Actinomycetes</taxon>
        <taxon>Cryptosporangiales</taxon>
        <taxon>Cryptosporangiaceae</taxon>
        <taxon>Cryptosporangium</taxon>
    </lineage>
</organism>
<dbReference type="GO" id="GO:0042158">
    <property type="term" value="P:lipoprotein biosynthetic process"/>
    <property type="evidence" value="ECO:0007669"/>
    <property type="project" value="UniProtKB-UniRule"/>
</dbReference>
<evidence type="ECO:0000256" key="6">
    <source>
        <dbReference type="ARBA" id="ARBA00023136"/>
    </source>
</evidence>
<dbReference type="PANTHER" id="PTHR38686">
    <property type="entry name" value="APOLIPOPROTEIN N-ACYLTRANSFERASE"/>
    <property type="match status" value="1"/>
</dbReference>
<dbReference type="CDD" id="cd07571">
    <property type="entry name" value="ALP_N-acyl_transferase"/>
    <property type="match status" value="1"/>
</dbReference>
<reference evidence="10 11" key="1">
    <citation type="submission" date="2019-07" db="EMBL/GenBank/DDBJ databases">
        <title>Cryptosporangium phraense sp. nov., isolated from plant litter.</title>
        <authorList>
            <person name="Suriyachadkun C."/>
        </authorList>
    </citation>
    <scope>NUCLEOTIDE SEQUENCE [LARGE SCALE GENOMIC DNA]</scope>
    <source>
        <strain evidence="10 11">A-T 5661</strain>
    </source>
</reference>
<evidence type="ECO:0000256" key="8">
    <source>
        <dbReference type="HAMAP-Rule" id="MF_01148"/>
    </source>
</evidence>
<dbReference type="EC" id="2.3.1.269" evidence="8"/>
<dbReference type="InParanoid" id="A0A545B0N2"/>
<protein>
    <recommendedName>
        <fullName evidence="8">Apolipoprotein N-acyltransferase</fullName>
        <shortName evidence="8">ALP N-acyltransferase</shortName>
        <ecNumber evidence="8">2.3.1.269</ecNumber>
    </recommendedName>
</protein>
<evidence type="ECO:0000256" key="3">
    <source>
        <dbReference type="ARBA" id="ARBA00022679"/>
    </source>
</evidence>
<dbReference type="EMBL" id="VIRS01000001">
    <property type="protein sequence ID" value="TQS47114.1"/>
    <property type="molecule type" value="Genomic_DNA"/>
</dbReference>
<comment type="subcellular location">
    <subcellularLocation>
        <location evidence="1 8">Cell membrane</location>
        <topology evidence="1 8">Multi-pass membrane protein</topology>
    </subcellularLocation>
</comment>